<evidence type="ECO:0000256" key="2">
    <source>
        <dbReference type="ARBA" id="ARBA00022692"/>
    </source>
</evidence>
<dbReference type="PANTHER" id="PTHR12265">
    <property type="entry name" value="TRANSMEMBRANE PROTEIN 53"/>
    <property type="match status" value="1"/>
</dbReference>
<evidence type="ECO:0000313" key="7">
    <source>
        <dbReference type="EMBL" id="KAK2549953.1"/>
    </source>
</evidence>
<comment type="subcellular location">
    <subcellularLocation>
        <location evidence="6">Nucleus outer membrane</location>
        <topology evidence="6">Single-pass membrane protein</topology>
    </subcellularLocation>
</comment>
<gene>
    <name evidence="7" type="ORF">P5673_029562</name>
</gene>
<protein>
    <submittedName>
        <fullName evidence="7">Transmembrane protein 53-A</fullName>
    </submittedName>
</protein>
<organism evidence="7 8">
    <name type="scientific">Acropora cervicornis</name>
    <name type="common">Staghorn coral</name>
    <dbReference type="NCBI Taxonomy" id="6130"/>
    <lineage>
        <taxon>Eukaryota</taxon>
        <taxon>Metazoa</taxon>
        <taxon>Cnidaria</taxon>
        <taxon>Anthozoa</taxon>
        <taxon>Hexacorallia</taxon>
        <taxon>Scleractinia</taxon>
        <taxon>Astrocoeniina</taxon>
        <taxon>Acroporidae</taxon>
        <taxon>Acropora</taxon>
    </lineage>
</organism>
<dbReference type="PANTHER" id="PTHR12265:SF30">
    <property type="entry name" value="TRANSMEMBRANE PROTEIN 53"/>
    <property type="match status" value="1"/>
</dbReference>
<dbReference type="Pfam" id="PF05705">
    <property type="entry name" value="DUF829"/>
    <property type="match status" value="1"/>
</dbReference>
<dbReference type="Proteomes" id="UP001249851">
    <property type="component" value="Unassembled WGS sequence"/>
</dbReference>
<evidence type="ECO:0000256" key="4">
    <source>
        <dbReference type="ARBA" id="ARBA00023136"/>
    </source>
</evidence>
<dbReference type="InterPro" id="IPR029058">
    <property type="entry name" value="AB_hydrolase_fold"/>
</dbReference>
<keyword evidence="4" id="KW-0472">Membrane</keyword>
<reference evidence="7" key="2">
    <citation type="journal article" date="2023" name="Science">
        <title>Genomic signatures of disease resistance in endangered staghorn corals.</title>
        <authorList>
            <person name="Vollmer S.V."/>
            <person name="Selwyn J.D."/>
            <person name="Despard B.A."/>
            <person name="Roesel C.L."/>
        </authorList>
    </citation>
    <scope>NUCLEOTIDE SEQUENCE</scope>
    <source>
        <strain evidence="7">K2</strain>
    </source>
</reference>
<accession>A0AAD9PVQ2</accession>
<evidence type="ECO:0000256" key="5">
    <source>
        <dbReference type="ARBA" id="ARBA00023242"/>
    </source>
</evidence>
<evidence type="ECO:0000313" key="8">
    <source>
        <dbReference type="Proteomes" id="UP001249851"/>
    </source>
</evidence>
<dbReference type="Gene3D" id="3.40.50.1820">
    <property type="entry name" value="alpha/beta hydrolase"/>
    <property type="match status" value="1"/>
</dbReference>
<keyword evidence="3" id="KW-1133">Transmembrane helix</keyword>
<dbReference type="SUPFAM" id="SSF53474">
    <property type="entry name" value="alpha/beta-Hydrolases"/>
    <property type="match status" value="1"/>
</dbReference>
<evidence type="ECO:0000256" key="1">
    <source>
        <dbReference type="ARBA" id="ARBA00007387"/>
    </source>
</evidence>
<dbReference type="AlphaFoldDB" id="A0AAD9PVQ2"/>
<dbReference type="InterPro" id="IPR008547">
    <property type="entry name" value="DUF829_TMEM53"/>
</dbReference>
<dbReference type="GO" id="GO:0005640">
    <property type="term" value="C:nuclear outer membrane"/>
    <property type="evidence" value="ECO:0007669"/>
    <property type="project" value="UniProtKB-SubCell"/>
</dbReference>
<evidence type="ECO:0000256" key="6">
    <source>
        <dbReference type="ARBA" id="ARBA00034303"/>
    </source>
</evidence>
<keyword evidence="8" id="KW-1185">Reference proteome</keyword>
<keyword evidence="5" id="KW-0539">Nucleus</keyword>
<comment type="similarity">
    <text evidence="1">Belongs to the TMEM53 family.</text>
</comment>
<comment type="caution">
    <text evidence="7">The sequence shown here is derived from an EMBL/GenBank/DDBJ whole genome shotgun (WGS) entry which is preliminary data.</text>
</comment>
<name>A0AAD9PVQ2_ACRCE</name>
<dbReference type="EMBL" id="JARQWQ010000118">
    <property type="protein sequence ID" value="KAK2549953.1"/>
    <property type="molecule type" value="Genomic_DNA"/>
</dbReference>
<proteinExistence type="inferred from homology"/>
<evidence type="ECO:0000256" key="3">
    <source>
        <dbReference type="ARBA" id="ARBA00022989"/>
    </source>
</evidence>
<reference evidence="7" key="1">
    <citation type="journal article" date="2023" name="G3 (Bethesda)">
        <title>Whole genome assembly and annotation of the endangered Caribbean coral Acropora cervicornis.</title>
        <authorList>
            <person name="Selwyn J.D."/>
            <person name="Vollmer S.V."/>
        </authorList>
    </citation>
    <scope>NUCLEOTIDE SEQUENCE</scope>
    <source>
        <strain evidence="7">K2</strain>
    </source>
</reference>
<keyword evidence="2 7" id="KW-0812">Transmembrane</keyword>
<sequence length="295" mass="34168">MFMTRRWRELVVLKALRRVVLVDKIRKVPYHSRFGAVITEVPSIPQQHSNSPIVVILGWNDSKGKHLQKYGKIFEKRNFDSICIPANSFNTFFRSGTRVKKISLHILDLLLELKCQERPVFLYAFSNGGCALFFHLMEALSYPKQPFYKAVPVVGTIFDSCPINPDINNLNATIESVSDTVNNPVLRGIIWCCMRVFIPPVIYFNDTVKRFMNALKESPLKCPQLVLYSKTDKFAPYQDIDSYVEARRKRGVNIVSKCWDSSEHVSHYREHPNEYLDAVNIFVDQCLNVFDLKRK</sequence>